<dbReference type="PANTHER" id="PTHR43685">
    <property type="entry name" value="GLYCOSYLTRANSFERASE"/>
    <property type="match status" value="1"/>
</dbReference>
<dbReference type="STRING" id="993073.AS029_12610"/>
<dbReference type="Gene3D" id="3.30.559.10">
    <property type="entry name" value="Chloramphenicol acetyltransferase-like domain"/>
    <property type="match status" value="1"/>
</dbReference>
<evidence type="ECO:0000313" key="3">
    <source>
        <dbReference type="EMBL" id="SDC69545.1"/>
    </source>
</evidence>
<dbReference type="CDD" id="cd00761">
    <property type="entry name" value="Glyco_tranf_GTA_type"/>
    <property type="match status" value="1"/>
</dbReference>
<sequence>MLTPSDISVIVCTRNRPAFLREALAAIRKTTPRETEVVVVDSASDTDETRLIAEEAGVVYVRAGAGLSVARNAGIHASGRPFVIFTDDDCLPEEGWIDVVLPHFDDPTVGAVTGRMLHRSESAAKAPYRRERLYRTPVEGLDAGHGAVMAFRREMLLRMGGFDDQLGAGKPWAGAEDLDIFVRIARGGSTIVHDETCIVWHNNTREGQDYVNLHRGYGLGLGAMIAKWVRIDPVLGARLAWRLGGRSVVRIVRAFARNKPGAHEHAMFSGIVTGARQAWRSPVIGERFVSSAAPAATGDGSPPTPDPSTTPVSVELLRILDETHLASDIKYETMHTGCILVLHGRNLRLDDGSLDREKILAGVERLVRRVPEFRLRVVDSPLGMTAPAWVPADDFDLRAHVHFPEGTHGLRSTPLRWFIDGDRGLLPRDRPLWDFTFTSLDTGQVAFGARMHHANGDAKWAMERLTELTEASAEVEETIAPSPSRPPASRLLVPLYAARSWWDAQPDAPAAWREYWRKPVVKRMKRVVGRNIRPLKEVYATRKDLRAQFIPPFTDTFFEVDASATTRRAAKLRGSLNDFIVAAAMCAVDDDLDGIDVMVPVSRRRKGERAIRNHVEMLRAHGTPSSGLPEVVASVRAQVASFARGLSEDDQPRGRSIGYVTLVPWSREPRYFSGDVVERFIVLPASDRRDELAVFAAVYGDTITVTVTTRAELDTEGVARRLRSMLEGVDE</sequence>
<reference evidence="3 4" key="1">
    <citation type="submission" date="2016-09" db="EMBL/GenBank/DDBJ databases">
        <authorList>
            <person name="Capua I."/>
            <person name="De Benedictis P."/>
            <person name="Joannis T."/>
            <person name="Lombin L.H."/>
            <person name="Cattoli G."/>
        </authorList>
    </citation>
    <scope>NUCLEOTIDE SEQUENCE [LARGE SCALE GENOMIC DNA]</scope>
    <source>
        <strain evidence="3 4">NIO-1002</strain>
    </source>
</reference>
<dbReference type="RefSeq" id="WP_058232935.1">
    <property type="nucleotide sequence ID" value="NZ_FMYG01000006.1"/>
</dbReference>
<organism evidence="3 4">
    <name type="scientific">Microbacterium enclense</name>
    <dbReference type="NCBI Taxonomy" id="993073"/>
    <lineage>
        <taxon>Bacteria</taxon>
        <taxon>Bacillati</taxon>
        <taxon>Actinomycetota</taxon>
        <taxon>Actinomycetes</taxon>
        <taxon>Micrococcales</taxon>
        <taxon>Microbacteriaceae</taxon>
        <taxon>Microbacterium</taxon>
    </lineage>
</organism>
<dbReference type="OrthoDB" id="3180470at2"/>
<evidence type="ECO:0000259" key="1">
    <source>
        <dbReference type="Pfam" id="PF00535"/>
    </source>
</evidence>
<accession>A0A1G6NQV1</accession>
<dbReference type="SUPFAM" id="SSF52777">
    <property type="entry name" value="CoA-dependent acyltransferases"/>
    <property type="match status" value="1"/>
</dbReference>
<dbReference type="GO" id="GO:0045017">
    <property type="term" value="P:glycerolipid biosynthetic process"/>
    <property type="evidence" value="ECO:0007669"/>
    <property type="project" value="InterPro"/>
</dbReference>
<dbReference type="GO" id="GO:0004144">
    <property type="term" value="F:diacylglycerol O-acyltransferase activity"/>
    <property type="evidence" value="ECO:0007669"/>
    <property type="project" value="InterPro"/>
</dbReference>
<dbReference type="Pfam" id="PF03007">
    <property type="entry name" value="WS_DGAT_cat"/>
    <property type="match status" value="1"/>
</dbReference>
<feature type="domain" description="O-acyltransferase WSD1-like N-terminal" evidence="2">
    <location>
        <begin position="320"/>
        <end position="579"/>
    </location>
</feature>
<dbReference type="EMBL" id="FMYG01000006">
    <property type="protein sequence ID" value="SDC69545.1"/>
    <property type="molecule type" value="Genomic_DNA"/>
</dbReference>
<proteinExistence type="predicted"/>
<gene>
    <name evidence="3" type="ORF">SAMN05216418_2801</name>
</gene>
<dbReference type="InterPro" id="IPR023213">
    <property type="entry name" value="CAT-like_dom_sf"/>
</dbReference>
<dbReference type="Pfam" id="PF00535">
    <property type="entry name" value="Glycos_transf_2"/>
    <property type="match status" value="1"/>
</dbReference>
<dbReference type="InterPro" id="IPR001173">
    <property type="entry name" value="Glyco_trans_2-like"/>
</dbReference>
<evidence type="ECO:0000259" key="2">
    <source>
        <dbReference type="Pfam" id="PF03007"/>
    </source>
</evidence>
<dbReference type="InterPro" id="IPR004255">
    <property type="entry name" value="O-acyltransferase_WSD1_N"/>
</dbReference>
<dbReference type="AlphaFoldDB" id="A0A1G6NQV1"/>
<name>A0A1G6NQV1_9MICO</name>
<evidence type="ECO:0000313" key="4">
    <source>
        <dbReference type="Proteomes" id="UP000183203"/>
    </source>
</evidence>
<dbReference type="SUPFAM" id="SSF53448">
    <property type="entry name" value="Nucleotide-diphospho-sugar transferases"/>
    <property type="match status" value="1"/>
</dbReference>
<protein>
    <submittedName>
        <fullName evidence="3">Wax ester synthase-like Acyl-CoA acyltransferase domain-containing protein</fullName>
    </submittedName>
</protein>
<dbReference type="Proteomes" id="UP000183203">
    <property type="component" value="Unassembled WGS sequence"/>
</dbReference>
<feature type="domain" description="Glycosyltransferase 2-like" evidence="1">
    <location>
        <begin position="8"/>
        <end position="136"/>
    </location>
</feature>
<dbReference type="Gene3D" id="3.90.550.10">
    <property type="entry name" value="Spore Coat Polysaccharide Biosynthesis Protein SpsA, Chain A"/>
    <property type="match status" value="1"/>
</dbReference>
<dbReference type="InterPro" id="IPR029044">
    <property type="entry name" value="Nucleotide-diphossugar_trans"/>
</dbReference>
<keyword evidence="3" id="KW-0808">Transferase</keyword>
<dbReference type="InterPro" id="IPR050834">
    <property type="entry name" value="Glycosyltransf_2"/>
</dbReference>
<keyword evidence="3" id="KW-0012">Acyltransferase</keyword>
<dbReference type="PANTHER" id="PTHR43685:SF2">
    <property type="entry name" value="GLYCOSYLTRANSFERASE 2-LIKE DOMAIN-CONTAINING PROTEIN"/>
    <property type="match status" value="1"/>
</dbReference>